<keyword evidence="1" id="KW-0812">Transmembrane</keyword>
<comment type="caution">
    <text evidence="2">The sequence shown here is derived from an EMBL/GenBank/DDBJ whole genome shotgun (WGS) entry which is preliminary data.</text>
</comment>
<dbReference type="AlphaFoldDB" id="A0A9P6H2R6"/>
<keyword evidence="3" id="KW-1185">Reference proteome</keyword>
<proteinExistence type="predicted"/>
<dbReference type="Proteomes" id="UP000740883">
    <property type="component" value="Unassembled WGS sequence"/>
</dbReference>
<protein>
    <submittedName>
        <fullName evidence="2">Uncharacterized protein</fullName>
    </submittedName>
</protein>
<keyword evidence="1" id="KW-0472">Membrane</keyword>
<name>A0A9P6H2R6_9MICR</name>
<evidence type="ECO:0000313" key="2">
    <source>
        <dbReference type="EMBL" id="KAF9764048.1"/>
    </source>
</evidence>
<gene>
    <name evidence="2" type="ORF">NGRA_0867</name>
</gene>
<keyword evidence="1" id="KW-1133">Transmembrane helix</keyword>
<evidence type="ECO:0000313" key="3">
    <source>
        <dbReference type="Proteomes" id="UP000740883"/>
    </source>
</evidence>
<dbReference type="OrthoDB" id="10581351at2759"/>
<sequence length="219" mass="25304">MESQRFVFIYTVFDLVSLLFNVPGCYIYGSAGNRVLRYEESKIQDMSYSYESKNITVDGSFNSKTDFSEYLDKNPTVEHLYLVDADDLTERQINDLLIASKSRCMVYIFSHKFVGSSGKYTTTYSNLEKHEDKITTRRISFSCPCGTYDVEIVRDIRPSKISKRIGIHGTNWYTICNANCNDRQKATIEDLDELDGAEFTKFLDYLKLQRSEGEEVTHL</sequence>
<accession>A0A9P6H2R6</accession>
<reference evidence="2 3" key="1">
    <citation type="journal article" date="2020" name="Genome Biol. Evol.">
        <title>Comparative genomics of strictly vertically transmitted, feminizing microsporidia endosymbionts of amphipod crustaceans.</title>
        <authorList>
            <person name="Cormier A."/>
            <person name="Chebbi M.A."/>
            <person name="Giraud I."/>
            <person name="Wattier R."/>
            <person name="Teixeira M."/>
            <person name="Gilbert C."/>
            <person name="Rigaud T."/>
            <person name="Cordaux R."/>
        </authorList>
    </citation>
    <scope>NUCLEOTIDE SEQUENCE [LARGE SCALE GENOMIC DNA]</scope>
    <source>
        <strain evidence="2 3">Ou3-Ou53</strain>
    </source>
</reference>
<organism evidence="2 3">
    <name type="scientific">Nosema granulosis</name>
    <dbReference type="NCBI Taxonomy" id="83296"/>
    <lineage>
        <taxon>Eukaryota</taxon>
        <taxon>Fungi</taxon>
        <taxon>Fungi incertae sedis</taxon>
        <taxon>Microsporidia</taxon>
        <taxon>Nosematidae</taxon>
        <taxon>Nosema</taxon>
    </lineage>
</organism>
<feature type="transmembrane region" description="Helical" evidence="1">
    <location>
        <begin position="6"/>
        <end position="28"/>
    </location>
</feature>
<dbReference type="EMBL" id="SBJO01000042">
    <property type="protein sequence ID" value="KAF9764048.1"/>
    <property type="molecule type" value="Genomic_DNA"/>
</dbReference>
<evidence type="ECO:0000256" key="1">
    <source>
        <dbReference type="SAM" id="Phobius"/>
    </source>
</evidence>